<dbReference type="AlphaFoldDB" id="A0A2G9TED5"/>
<feature type="coiled-coil region" evidence="1">
    <location>
        <begin position="87"/>
        <end position="118"/>
    </location>
</feature>
<dbReference type="OrthoDB" id="5835668at2759"/>
<gene>
    <name evidence="3" type="ORF">TELCIR_22272</name>
</gene>
<feature type="region of interest" description="Disordered" evidence="2">
    <location>
        <begin position="1"/>
        <end position="85"/>
    </location>
</feature>
<keyword evidence="4" id="KW-1185">Reference proteome</keyword>
<sequence>MIMKEEEEARKRHRQEEQKKEKFEEEKNVELVGSRKTDSYNELQYQENKTEIKSSLSTPQKVSAEAVDQRRRKKEKSNLQIDEGTALKEMSKLYRDLLERFEELRQKQEAQMSAESDSTRLRRLAKTDPSVTEALHDVVEAIKKALHDFKTCANLAGAMLPNAVLHERELSHILLELECASVHQ</sequence>
<evidence type="ECO:0000313" key="3">
    <source>
        <dbReference type="EMBL" id="PIO56329.1"/>
    </source>
</evidence>
<name>A0A2G9TED5_TELCI</name>
<feature type="compositionally biased region" description="Basic and acidic residues" evidence="2">
    <location>
        <begin position="7"/>
        <end position="39"/>
    </location>
</feature>
<proteinExistence type="predicted"/>
<evidence type="ECO:0000256" key="1">
    <source>
        <dbReference type="SAM" id="Coils"/>
    </source>
</evidence>
<reference evidence="3 4" key="1">
    <citation type="submission" date="2015-09" db="EMBL/GenBank/DDBJ databases">
        <title>Draft genome of the parasitic nematode Teladorsagia circumcincta isolate WARC Sus (inbred).</title>
        <authorList>
            <person name="Mitreva M."/>
        </authorList>
    </citation>
    <scope>NUCLEOTIDE SEQUENCE [LARGE SCALE GENOMIC DNA]</scope>
    <source>
        <strain evidence="3 4">S</strain>
    </source>
</reference>
<evidence type="ECO:0000313" key="4">
    <source>
        <dbReference type="Proteomes" id="UP000230423"/>
    </source>
</evidence>
<organism evidence="3 4">
    <name type="scientific">Teladorsagia circumcincta</name>
    <name type="common">Brown stomach worm</name>
    <name type="synonym">Ostertagia circumcincta</name>
    <dbReference type="NCBI Taxonomy" id="45464"/>
    <lineage>
        <taxon>Eukaryota</taxon>
        <taxon>Metazoa</taxon>
        <taxon>Ecdysozoa</taxon>
        <taxon>Nematoda</taxon>
        <taxon>Chromadorea</taxon>
        <taxon>Rhabditida</taxon>
        <taxon>Rhabditina</taxon>
        <taxon>Rhabditomorpha</taxon>
        <taxon>Strongyloidea</taxon>
        <taxon>Trichostrongylidae</taxon>
        <taxon>Teladorsagia</taxon>
    </lineage>
</organism>
<feature type="compositionally biased region" description="Polar residues" evidence="2">
    <location>
        <begin position="40"/>
        <end position="61"/>
    </location>
</feature>
<accession>A0A2G9TED5</accession>
<dbReference type="EMBL" id="KZ378316">
    <property type="protein sequence ID" value="PIO56329.1"/>
    <property type="molecule type" value="Genomic_DNA"/>
</dbReference>
<protein>
    <submittedName>
        <fullName evidence="3">Uncharacterized protein</fullName>
    </submittedName>
</protein>
<evidence type="ECO:0000256" key="2">
    <source>
        <dbReference type="SAM" id="MobiDB-lite"/>
    </source>
</evidence>
<keyword evidence="1" id="KW-0175">Coiled coil</keyword>
<dbReference type="Proteomes" id="UP000230423">
    <property type="component" value="Unassembled WGS sequence"/>
</dbReference>